<accession>A0A5K7Z3M6</accession>
<gene>
    <name evidence="5" type="ORF">DSCW_15780</name>
</gene>
<dbReference type="InterPro" id="IPR003593">
    <property type="entry name" value="AAA+_ATPase"/>
</dbReference>
<dbReference type="InterPro" id="IPR027417">
    <property type="entry name" value="P-loop_NTPase"/>
</dbReference>
<dbReference type="EMBL" id="AP021875">
    <property type="protein sequence ID" value="BBO74161.1"/>
    <property type="molecule type" value="Genomic_DNA"/>
</dbReference>
<dbReference type="GO" id="GO:0005524">
    <property type="term" value="F:ATP binding"/>
    <property type="evidence" value="ECO:0007669"/>
    <property type="project" value="UniProtKB-KW"/>
</dbReference>
<dbReference type="Gene3D" id="3.40.50.300">
    <property type="entry name" value="P-loop containing nucleotide triphosphate hydrolases"/>
    <property type="match status" value="1"/>
</dbReference>
<dbReference type="CDD" id="cd03214">
    <property type="entry name" value="ABC_Iron-Siderophores_B12_Hemin"/>
    <property type="match status" value="1"/>
</dbReference>
<sequence length="265" mass="28856">MSPALSIHGLNCAYPGTTVLRDVSVAVDRQEFFIVIGPNGSGKTTLIKAIARLLPASGGEIHICGRPLNRLGRRELARRVAYVPQSAAEDTPFPVEELVLMGRAPYLGVLGLQGEHDLAIARQAIEFTGLSHLADRPVSHLSGGERQRAHIARAICQQPELILLDEPTASLDLTHQIRVMELMADLKSRNATTVVMVSHDINLAAMFADRLLLLVDGRVAAYGPPDRVIEEKILETAYGCKIRVDASPFGPWPRVNLLREGRVDG</sequence>
<organism evidence="5 6">
    <name type="scientific">Desulfosarcina widdelii</name>
    <dbReference type="NCBI Taxonomy" id="947919"/>
    <lineage>
        <taxon>Bacteria</taxon>
        <taxon>Pseudomonadati</taxon>
        <taxon>Thermodesulfobacteriota</taxon>
        <taxon>Desulfobacteria</taxon>
        <taxon>Desulfobacterales</taxon>
        <taxon>Desulfosarcinaceae</taxon>
        <taxon>Desulfosarcina</taxon>
    </lineage>
</organism>
<dbReference type="PANTHER" id="PTHR42794">
    <property type="entry name" value="HEMIN IMPORT ATP-BINDING PROTEIN HMUV"/>
    <property type="match status" value="1"/>
</dbReference>
<evidence type="ECO:0000313" key="6">
    <source>
        <dbReference type="Proteomes" id="UP000427769"/>
    </source>
</evidence>
<name>A0A5K7Z3M6_9BACT</name>
<dbReference type="PROSITE" id="PS50893">
    <property type="entry name" value="ABC_TRANSPORTER_2"/>
    <property type="match status" value="1"/>
</dbReference>
<dbReference type="OrthoDB" id="9809450at2"/>
<protein>
    <recommendedName>
        <fullName evidence="4">ABC transporter domain-containing protein</fullName>
    </recommendedName>
</protein>
<keyword evidence="6" id="KW-1185">Reference proteome</keyword>
<dbReference type="GO" id="GO:0016887">
    <property type="term" value="F:ATP hydrolysis activity"/>
    <property type="evidence" value="ECO:0007669"/>
    <property type="project" value="InterPro"/>
</dbReference>
<dbReference type="SMART" id="SM00382">
    <property type="entry name" value="AAA"/>
    <property type="match status" value="1"/>
</dbReference>
<proteinExistence type="predicted"/>
<feature type="domain" description="ABC transporter" evidence="4">
    <location>
        <begin position="5"/>
        <end position="241"/>
    </location>
</feature>
<dbReference type="SUPFAM" id="SSF52540">
    <property type="entry name" value="P-loop containing nucleoside triphosphate hydrolases"/>
    <property type="match status" value="1"/>
</dbReference>
<dbReference type="InterPro" id="IPR003439">
    <property type="entry name" value="ABC_transporter-like_ATP-bd"/>
</dbReference>
<evidence type="ECO:0000256" key="2">
    <source>
        <dbReference type="ARBA" id="ARBA00022741"/>
    </source>
</evidence>
<keyword evidence="1" id="KW-0813">Transport</keyword>
<keyword evidence="2" id="KW-0547">Nucleotide-binding</keyword>
<evidence type="ECO:0000313" key="5">
    <source>
        <dbReference type="EMBL" id="BBO74161.1"/>
    </source>
</evidence>
<dbReference type="RefSeq" id="WP_155303211.1">
    <property type="nucleotide sequence ID" value="NZ_AP021875.1"/>
</dbReference>
<evidence type="ECO:0000256" key="1">
    <source>
        <dbReference type="ARBA" id="ARBA00022448"/>
    </source>
</evidence>
<dbReference type="Proteomes" id="UP000427769">
    <property type="component" value="Chromosome"/>
</dbReference>
<dbReference type="FunFam" id="3.40.50.300:FF:000134">
    <property type="entry name" value="Iron-enterobactin ABC transporter ATP-binding protein"/>
    <property type="match status" value="1"/>
</dbReference>
<keyword evidence="3" id="KW-0067">ATP-binding</keyword>
<evidence type="ECO:0000256" key="3">
    <source>
        <dbReference type="ARBA" id="ARBA00022840"/>
    </source>
</evidence>
<reference evidence="5 6" key="1">
    <citation type="submission" date="2019-11" db="EMBL/GenBank/DDBJ databases">
        <title>Comparative genomics of hydrocarbon-degrading Desulfosarcina strains.</title>
        <authorList>
            <person name="Watanabe M."/>
            <person name="Kojima H."/>
            <person name="Fukui M."/>
        </authorList>
    </citation>
    <scope>NUCLEOTIDE SEQUENCE [LARGE SCALE GENOMIC DNA]</scope>
    <source>
        <strain evidence="5 6">PP31</strain>
    </source>
</reference>
<evidence type="ECO:0000259" key="4">
    <source>
        <dbReference type="PROSITE" id="PS50893"/>
    </source>
</evidence>
<dbReference type="KEGG" id="dwd:DSCW_15780"/>
<dbReference type="AlphaFoldDB" id="A0A5K7Z3M6"/>
<dbReference type="PANTHER" id="PTHR42794:SF2">
    <property type="entry name" value="ABC TRANSPORTER ATP-BINDING PROTEIN"/>
    <property type="match status" value="1"/>
</dbReference>
<dbReference type="Pfam" id="PF00005">
    <property type="entry name" value="ABC_tran"/>
    <property type="match status" value="1"/>
</dbReference>